<dbReference type="OrthoDB" id="981332at2"/>
<gene>
    <name evidence="2" type="ordered locus">Fleli_1918</name>
</gene>
<dbReference type="RefSeq" id="WP_014797759.1">
    <property type="nucleotide sequence ID" value="NC_018018.1"/>
</dbReference>
<dbReference type="Gene3D" id="3.30.1450.10">
    <property type="match status" value="1"/>
</dbReference>
<dbReference type="InterPro" id="IPR037873">
    <property type="entry name" value="BamE-like"/>
</dbReference>
<dbReference type="AlphaFoldDB" id="I4AK23"/>
<name>I4AK23_BERLS</name>
<keyword evidence="1" id="KW-0732">Signal</keyword>
<keyword evidence="3" id="KW-1185">Reference proteome</keyword>
<dbReference type="KEGG" id="fli:Fleli_1918"/>
<dbReference type="Proteomes" id="UP000006054">
    <property type="component" value="Chromosome"/>
</dbReference>
<reference evidence="3" key="1">
    <citation type="submission" date="2012-06" db="EMBL/GenBank/DDBJ databases">
        <title>The complete genome of Flexibacter litoralis DSM 6794.</title>
        <authorList>
            <person name="Lucas S."/>
            <person name="Copeland A."/>
            <person name="Lapidus A."/>
            <person name="Glavina del Rio T."/>
            <person name="Dalin E."/>
            <person name="Tice H."/>
            <person name="Bruce D."/>
            <person name="Goodwin L."/>
            <person name="Pitluck S."/>
            <person name="Peters L."/>
            <person name="Ovchinnikova G."/>
            <person name="Lu M."/>
            <person name="Kyrpides N."/>
            <person name="Mavromatis K."/>
            <person name="Ivanova N."/>
            <person name="Brettin T."/>
            <person name="Detter J.C."/>
            <person name="Han C."/>
            <person name="Larimer F."/>
            <person name="Land M."/>
            <person name="Hauser L."/>
            <person name="Markowitz V."/>
            <person name="Cheng J.-F."/>
            <person name="Hugenholtz P."/>
            <person name="Woyke T."/>
            <person name="Wu D."/>
            <person name="Spring S."/>
            <person name="Lang E."/>
            <person name="Kopitz M."/>
            <person name="Brambilla E."/>
            <person name="Klenk H.-P."/>
            <person name="Eisen J.A."/>
        </authorList>
    </citation>
    <scope>NUCLEOTIDE SEQUENCE [LARGE SCALE GENOMIC DNA]</scope>
    <source>
        <strain evidence="3">ATCC 23117 / DSM 6794 / NBRC 15988 / NCIMB 1366 / Sio-4</strain>
    </source>
</reference>
<evidence type="ECO:0008006" key="4">
    <source>
        <dbReference type="Google" id="ProtNLM"/>
    </source>
</evidence>
<sequence precursor="true">MKFYNKTVLIFSLYFFIALLFYSCSDPNAVTEQEFDIKAWKMDRNGCESVRTGMLEDLEKIKPKLKGLDEIDLRKVLGKPDFAELFSRNQKFYTYYIDASQKCQNATSKAIKNGDRRLVQIRFDAINSVNEIIVTREERNKK</sequence>
<dbReference type="EMBL" id="CP003345">
    <property type="protein sequence ID" value="AFM04308.1"/>
    <property type="molecule type" value="Genomic_DNA"/>
</dbReference>
<protein>
    <recommendedName>
        <fullName evidence="4">Lipoprotein</fullName>
    </recommendedName>
</protein>
<evidence type="ECO:0000313" key="3">
    <source>
        <dbReference type="Proteomes" id="UP000006054"/>
    </source>
</evidence>
<organism evidence="2 3">
    <name type="scientific">Bernardetia litoralis (strain ATCC 23117 / DSM 6794 / NBRC 15988 / NCIMB 1366 / Fx l1 / Sio-4)</name>
    <name type="common">Flexibacter litoralis</name>
    <dbReference type="NCBI Taxonomy" id="880071"/>
    <lineage>
        <taxon>Bacteria</taxon>
        <taxon>Pseudomonadati</taxon>
        <taxon>Bacteroidota</taxon>
        <taxon>Cytophagia</taxon>
        <taxon>Cytophagales</taxon>
        <taxon>Bernardetiaceae</taxon>
        <taxon>Bernardetia</taxon>
    </lineage>
</organism>
<dbReference type="eggNOG" id="ENOG5032U6D">
    <property type="taxonomic scope" value="Bacteria"/>
</dbReference>
<proteinExistence type="predicted"/>
<dbReference type="HOGENOM" id="CLU_158542_0_0_10"/>
<dbReference type="PROSITE" id="PS51257">
    <property type="entry name" value="PROKAR_LIPOPROTEIN"/>
    <property type="match status" value="1"/>
</dbReference>
<accession>I4AK23</accession>
<evidence type="ECO:0000313" key="2">
    <source>
        <dbReference type="EMBL" id="AFM04308.1"/>
    </source>
</evidence>
<evidence type="ECO:0000256" key="1">
    <source>
        <dbReference type="ARBA" id="ARBA00022729"/>
    </source>
</evidence>
<dbReference type="STRING" id="880071.Fleli_1918"/>